<keyword evidence="2" id="KW-1185">Reference proteome</keyword>
<organism evidence="1 2">
    <name type="scientific">Candidatus Thiothrix singaporensis</name>
    <dbReference type="NCBI Taxonomy" id="2799669"/>
    <lineage>
        <taxon>Bacteria</taxon>
        <taxon>Pseudomonadati</taxon>
        <taxon>Pseudomonadota</taxon>
        <taxon>Gammaproteobacteria</taxon>
        <taxon>Thiotrichales</taxon>
        <taxon>Thiotrichaceae</taxon>
        <taxon>Thiothrix</taxon>
    </lineage>
</organism>
<proteinExistence type="predicted"/>
<evidence type="ECO:0000313" key="1">
    <source>
        <dbReference type="EMBL" id="QLQ32788.1"/>
    </source>
</evidence>
<evidence type="ECO:0000313" key="2">
    <source>
        <dbReference type="Proteomes" id="UP000510621"/>
    </source>
</evidence>
<name>A0A7L6AUN5_9GAMM</name>
<reference evidence="1" key="1">
    <citation type="submission" date="2020-06" db="EMBL/GenBank/DDBJ databases">
        <title>Analysis procedures for assessing recovery of high quality, complete, closed genomes from Nanopore long read metagenome sequencing.</title>
        <authorList>
            <person name="Bessarab I."/>
            <person name="Arumugam K."/>
            <person name="Haryono M."/>
            <person name="Liu X."/>
            <person name="Roy S."/>
            <person name="Zuniga-Montanez R.E."/>
            <person name="Qiu G."/>
            <person name="Drautz-Moses D.I."/>
            <person name="Law Y.Y."/>
            <person name="Wuertz S."/>
            <person name="Lauro F.M."/>
            <person name="Huson D.H."/>
            <person name="Williams R.B."/>
        </authorList>
    </citation>
    <scope>NUCLEOTIDE SEQUENCE [LARGE SCALE GENOMIC DNA]</scope>
    <source>
        <strain evidence="1">SSD2</strain>
    </source>
</reference>
<protein>
    <submittedName>
        <fullName evidence="1">Uncharacterized protein</fullName>
    </submittedName>
</protein>
<dbReference type="KEGG" id="this:HZT40_15665"/>
<dbReference type="Proteomes" id="UP000510621">
    <property type="component" value="Chromosome"/>
</dbReference>
<gene>
    <name evidence="1" type="ORF">HZT40_15665</name>
</gene>
<sequence length="73" mass="8089">MVEKLCQPIFDSGMVTLLVQLVQANGFDESAYSVTGLLLLPAPLPAASTFKSKYTRLPVRPDRQDYGSGWFPR</sequence>
<dbReference type="EMBL" id="CP059265">
    <property type="protein sequence ID" value="QLQ32788.1"/>
    <property type="molecule type" value="Genomic_DNA"/>
</dbReference>
<dbReference type="AlphaFoldDB" id="A0A7L6AUN5"/>
<accession>A0A7L6AUN5</accession>